<feature type="chain" id="PRO_5047124659" description="Cilia- and flagella-associated protein 54" evidence="3">
    <location>
        <begin position="19"/>
        <end position="2090"/>
    </location>
</feature>
<feature type="region of interest" description="Disordered" evidence="2">
    <location>
        <begin position="1051"/>
        <end position="1081"/>
    </location>
</feature>
<protein>
    <recommendedName>
        <fullName evidence="6">Cilia- and flagella-associated protein 54</fullName>
    </recommendedName>
</protein>
<feature type="region of interest" description="Disordered" evidence="2">
    <location>
        <begin position="1228"/>
        <end position="1284"/>
    </location>
</feature>
<evidence type="ECO:0000256" key="3">
    <source>
        <dbReference type="SAM" id="SignalP"/>
    </source>
</evidence>
<organism evidence="4 5">
    <name type="scientific">Porites lobata</name>
    <dbReference type="NCBI Taxonomy" id="104759"/>
    <lineage>
        <taxon>Eukaryota</taxon>
        <taxon>Metazoa</taxon>
        <taxon>Cnidaria</taxon>
        <taxon>Anthozoa</taxon>
        <taxon>Hexacorallia</taxon>
        <taxon>Scleractinia</taxon>
        <taxon>Fungiina</taxon>
        <taxon>Poritidae</taxon>
        <taxon>Porites</taxon>
    </lineage>
</organism>
<feature type="compositionally biased region" description="Basic residues" evidence="2">
    <location>
        <begin position="1061"/>
        <end position="1073"/>
    </location>
</feature>
<dbReference type="InterPro" id="IPR027912">
    <property type="entry name" value="CFAP54"/>
</dbReference>
<feature type="region of interest" description="Disordered" evidence="2">
    <location>
        <begin position="676"/>
        <end position="696"/>
    </location>
</feature>
<feature type="region of interest" description="Disordered" evidence="2">
    <location>
        <begin position="1414"/>
        <end position="1455"/>
    </location>
</feature>
<evidence type="ECO:0000256" key="1">
    <source>
        <dbReference type="SAM" id="Coils"/>
    </source>
</evidence>
<feature type="compositionally biased region" description="Polar residues" evidence="2">
    <location>
        <begin position="1421"/>
        <end position="1431"/>
    </location>
</feature>
<comment type="caution">
    <text evidence="4">The sequence shown here is derived from an EMBL/GenBank/DDBJ whole genome shotgun (WGS) entry which is preliminary data.</text>
</comment>
<evidence type="ECO:0008006" key="6">
    <source>
        <dbReference type="Google" id="ProtNLM"/>
    </source>
</evidence>
<feature type="compositionally biased region" description="Basic and acidic residues" evidence="2">
    <location>
        <begin position="1239"/>
        <end position="1261"/>
    </location>
</feature>
<name>A0ABN8QY21_9CNID</name>
<evidence type="ECO:0000256" key="2">
    <source>
        <dbReference type="SAM" id="MobiDB-lite"/>
    </source>
</evidence>
<feature type="compositionally biased region" description="Basic and acidic residues" evidence="2">
    <location>
        <begin position="452"/>
        <end position="467"/>
    </location>
</feature>
<feature type="region of interest" description="Disordered" evidence="2">
    <location>
        <begin position="448"/>
        <end position="471"/>
    </location>
</feature>
<keyword evidence="1" id="KW-0175">Coiled coil</keyword>
<proteinExistence type="predicted"/>
<feature type="coiled-coil region" evidence="1">
    <location>
        <begin position="1081"/>
        <end position="1113"/>
    </location>
</feature>
<dbReference type="Proteomes" id="UP001159405">
    <property type="component" value="Unassembled WGS sequence"/>
</dbReference>
<dbReference type="PANTHER" id="PTHR33487">
    <property type="entry name" value="CILIA- AND FLAGELLA-ASSOCIATED PROTEIN 54"/>
    <property type="match status" value="1"/>
</dbReference>
<keyword evidence="5" id="KW-1185">Reference proteome</keyword>
<feature type="signal peptide" evidence="3">
    <location>
        <begin position="1"/>
        <end position="18"/>
    </location>
</feature>
<dbReference type="Pfam" id="PF14858">
    <property type="entry name" value="CFAP54_N"/>
    <property type="match status" value="1"/>
</dbReference>
<gene>
    <name evidence="4" type="ORF">PLOB_00012106</name>
</gene>
<feature type="compositionally biased region" description="Polar residues" evidence="2">
    <location>
        <begin position="1440"/>
        <end position="1455"/>
    </location>
</feature>
<reference evidence="4 5" key="1">
    <citation type="submission" date="2022-05" db="EMBL/GenBank/DDBJ databases">
        <authorList>
            <consortium name="Genoscope - CEA"/>
            <person name="William W."/>
        </authorList>
    </citation>
    <scope>NUCLEOTIDE SEQUENCE [LARGE SCALE GENOMIC DNA]</scope>
</reference>
<evidence type="ECO:0000313" key="5">
    <source>
        <dbReference type="Proteomes" id="UP001159405"/>
    </source>
</evidence>
<dbReference type="EMBL" id="CALNXK010000166">
    <property type="protein sequence ID" value="CAH3171670.1"/>
    <property type="molecule type" value="Genomic_DNA"/>
</dbReference>
<accession>A0ABN8QY21</accession>
<evidence type="ECO:0000313" key="4">
    <source>
        <dbReference type="EMBL" id="CAH3171670.1"/>
    </source>
</evidence>
<dbReference type="PANTHER" id="PTHR33487:SF1">
    <property type="entry name" value="CILIA- AND FLAGELLA-ASSOCIATED PROTEIN 54"/>
    <property type="match status" value="1"/>
</dbReference>
<keyword evidence="3" id="KW-0732">Signal</keyword>
<sequence>MVLCISTLSADLEFLLWACMCLESSVPLLTVRYLTWRTTLYTAVCQCYFDIKVPIHAEAFAKRGLAKVNELNEIEKMSTSESTPATEAAFRQAKTKMQAMIFKRVVFETRKRPKGLLRPKTKPNLKDFAHHAWPRTPTERLLNDLQGTAAKFLAILEAVSETHRRTLHCEAPTPDAEDTAIDVCAELFFAGMEIIAGGGGTKQSHAVKHEGSIHPSVWELQNTALMELVAKGENGVPLPALVKFVKQAFSYEQWEPFGLLIEPTLQLLQEQSDVSSLVDIKTLQIMLALEPFYNTVKKPKKSTHSDDGDAVGHTQAKGGSSLEELTHLTDVIQSCSEEPFKSVILMKDCDMMVDAALFLWSKCKPHFQRIFSSSLENCKQLLNDVFANRWLYILTVAHSTVSWSNAASFDPILSAEVTLKLSLLLECKAGYTDPSRVGSAELETPAFTASPEHLDSKQEKSETEVYEKPATGPTPLRGLFTDYSKQMVITLGGMGTGVRDILNKALDVLDQGLRDVAKARDTVIDTKKRNIADVSWIKPSPSINKDQDETVKAAEIQGSTLLERMIEALHMELLFVRYRIAVKLSNLGKETVEQKKSAKKQKEKIQPSDSSLQLSEAKNTLLAQCNRNPLSKALLLMHMARQAVTSRSHVGTEHQGQLLQESQELIIKSQQQERKVSSWNRQADTGDDVPPSDVPPAPLLVYRSSSVLVFKAATFKPKSGEKVAWYRLFARSASGNNVKVRLNDYQLPGTGEEIPAAADTLFYVRGLKPDEKYMAAMAAYNEQGKLIGGSIGLTCRPVLAAHPLPTLMAWGYLAQLSFSSGVLPVAKSAASVLWNHFVREPELCQENTNIQSASSDLCISLQRIDEGSLGEASPVLARLFLQSIFISVDIRIREGHLFCDTLCANGPLYNGQVARLEECQRLLLAIQVAGWLNDNALCLQAVVQCYGLLAPLIHQKIPAKPVVQVLLRCHAVLQEVPSLTRHRKSSSTSDSLSHMIATVTYYIAKILQMWNERGVAGAIIELGKKMLNLETAPDSAGSMTTMQAAAAMATATLGGPPPTKTTKKKPGPTKKPKVGGGKGGLGKLEKEAAAFSADAQNEELKALEAYILKLSQQALNRDDEELTGSEDPSVLYSVVANLPPRQAYKEVLKFKRRTRFLGFFVQVLAKALQEGLTETALEWTNDTIGWIVRRNEMLLASNKSTIVRQAVATAGPEEEKIKKFATAIVEFSKPPTRSPQKSRRGETGRDEKEDAEIAARNKQEMYSRPPPTHKKSIAPSTVSRRARRLKGRTAEEIDIFNATERLQSVLPEYWRSSHRRKKLRAVSCEELPWRAQMGILLAGASFDLFLEKINSLQRLADSADADNPLYRPSFMDPDWFGYATSGTLIVSWAGASGRASPEPPMGFSGSALETPYSQHAPVASRGNQRTAQSGSQGEGARSGSRFTGITSSEKDGSNASRSPMFFLLSALDHLSRAIVLTYRGKFWTMLQNACRALWNMTQTVLMRVVAGTLRLSEDPLAEGGTDIDVLRKILWRRFYFGADRLLDMMVELQEHIKAETELNKKRGKVKKGDLLINEQQGIMGGIEEERGGASLMFEVPLDNTNAADSRWLKRFIMYTIEMLFYEGKWERTVHIILRFNALTRSRYAESLLPLLIVAQRSLHVQIDAHGGPSRSQPLITVSKETGIAEEFHVRPAEYMSIEPAVHIDPEGHNVYSGSEDAFRLVSVPINISDSLQALHQALDLKHHTARSLEHSRQLLLCYLAGQQEGGSSTRLHRGSSRVGFLPSQVKPPTDVPVDLTKESFDGVEDVQTFTLQPSQLAVVIASYDKTIEMLQFRKQKSLAAQAMHELGNIMFHSGNMRATYKWWAESLDTILNTTDSLKTWRDLTSSSDVSIKPCAALLERCGLWGCLLGGVLAADIAQYIHTSNLGLRLECCLLSATFFKALFCSSLPHPTADKDYALYEVGTGCEVAELVPGIDLLSEAFRSNGRTILAALRWITEELARARYLVTVLPLITLCLYFTTHVSRDLHRSVRYSKQFCTSFSLECFSEGNSVIRYWFRTDDDCLIFVKLIFSQFSVFTIEITRYGGISFTS</sequence>